<evidence type="ECO:0000256" key="6">
    <source>
        <dbReference type="ARBA" id="ARBA00022803"/>
    </source>
</evidence>
<comment type="function">
    <text evidence="8">Acts as a co-chaperone and mediates the association of the chaperones HSP70 and HSP90 probably facilitating substrate transfer from HSP70 to HSP90. Stimulates HSP70 ATPase activity and, in contrast, inhibits HSP90 ATPase activity.</text>
</comment>
<comment type="subunit">
    <text evidence="9">Monomer. Homodimer. Forms a complex composed of HOP and chaperones HSP70 and HSP90; the interaction is stronger in the absence of ATP. Interacts (via TPR 1, 2, 3, 7, 8 and 9 repeats) with HSP70 (via C-terminus); the interaction is direct and is stronger in the absence of ATP. Interacts (via TPR 4, 5 and 6 repeats) with HSP90 (via C-terminus); the interaction is direct.</text>
</comment>
<keyword evidence="2" id="KW-0963">Cytoplasm</keyword>
<proteinExistence type="predicted"/>
<dbReference type="InterPro" id="IPR019734">
    <property type="entry name" value="TPR_rpt"/>
</dbReference>
<dbReference type="PROSITE" id="PS50865">
    <property type="entry name" value="ZF_MYND_2"/>
    <property type="match status" value="1"/>
</dbReference>
<dbReference type="GO" id="GO:0005737">
    <property type="term" value="C:cytoplasm"/>
    <property type="evidence" value="ECO:0007669"/>
    <property type="project" value="UniProtKB-SubCell"/>
</dbReference>
<keyword evidence="7" id="KW-0862">Zinc</keyword>
<feature type="repeat" description="TPR" evidence="13">
    <location>
        <begin position="150"/>
        <end position="183"/>
    </location>
</feature>
<protein>
    <recommendedName>
        <fullName evidence="10">Hsp70-Hsp90 organising protein</fullName>
    </recommendedName>
    <alternativeName>
        <fullName evidence="11">Stress-inducible protein 1</fullName>
    </alternativeName>
</protein>
<dbReference type="SMART" id="SM00028">
    <property type="entry name" value="TPR"/>
    <property type="match status" value="3"/>
</dbReference>
<evidence type="ECO:0000259" key="14">
    <source>
        <dbReference type="PROSITE" id="PS50865"/>
    </source>
</evidence>
<dbReference type="InterPro" id="IPR002893">
    <property type="entry name" value="Znf_MYND"/>
</dbReference>
<dbReference type="InterPro" id="IPR011990">
    <property type="entry name" value="TPR-like_helical_dom_sf"/>
</dbReference>
<dbReference type="Pfam" id="PF07719">
    <property type="entry name" value="TPR_2"/>
    <property type="match status" value="1"/>
</dbReference>
<dbReference type="GO" id="GO:0051879">
    <property type="term" value="F:Hsp90 protein binding"/>
    <property type="evidence" value="ECO:0007669"/>
    <property type="project" value="TreeGrafter"/>
</dbReference>
<dbReference type="Gene3D" id="1.25.40.10">
    <property type="entry name" value="Tetratricopeptide repeat domain"/>
    <property type="match status" value="1"/>
</dbReference>
<evidence type="ECO:0000256" key="12">
    <source>
        <dbReference type="PROSITE-ProRule" id="PRU00134"/>
    </source>
</evidence>
<evidence type="ECO:0000256" key="8">
    <source>
        <dbReference type="ARBA" id="ARBA00056105"/>
    </source>
</evidence>
<reference evidence="15 16" key="1">
    <citation type="submission" date="2014-11" db="EMBL/GenBank/DDBJ databases">
        <authorList>
            <person name="Zhu J."/>
            <person name="Qi W."/>
            <person name="Song R."/>
        </authorList>
    </citation>
    <scope>NUCLEOTIDE SEQUENCE [LARGE SCALE GENOMIC DNA]</scope>
</reference>
<evidence type="ECO:0000256" key="3">
    <source>
        <dbReference type="ARBA" id="ARBA00022723"/>
    </source>
</evidence>
<feature type="domain" description="MYND-type" evidence="14">
    <location>
        <begin position="260"/>
        <end position="299"/>
    </location>
</feature>
<dbReference type="STRING" id="1169540.A0A0G4FT72"/>
<dbReference type="Gene3D" id="6.10.140.2220">
    <property type="match status" value="1"/>
</dbReference>
<dbReference type="Pfam" id="PF01753">
    <property type="entry name" value="zf-MYND"/>
    <property type="match status" value="1"/>
</dbReference>
<keyword evidence="6 13" id="KW-0802">TPR repeat</keyword>
<evidence type="ECO:0000256" key="10">
    <source>
        <dbReference type="ARBA" id="ARBA00074766"/>
    </source>
</evidence>
<gene>
    <name evidence="15" type="ORF">Vbra_16137</name>
</gene>
<evidence type="ECO:0000256" key="2">
    <source>
        <dbReference type="ARBA" id="ARBA00022490"/>
    </source>
</evidence>
<evidence type="ECO:0000256" key="7">
    <source>
        <dbReference type="ARBA" id="ARBA00022833"/>
    </source>
</evidence>
<dbReference type="Proteomes" id="UP000041254">
    <property type="component" value="Unassembled WGS sequence"/>
</dbReference>
<name>A0A0G4FT72_VITBC</name>
<dbReference type="PROSITE" id="PS50005">
    <property type="entry name" value="TPR"/>
    <property type="match status" value="2"/>
</dbReference>
<evidence type="ECO:0000256" key="11">
    <source>
        <dbReference type="ARBA" id="ARBA00076447"/>
    </source>
</evidence>
<keyword evidence="5 12" id="KW-0863">Zinc-finger</keyword>
<dbReference type="PROSITE" id="PS01360">
    <property type="entry name" value="ZF_MYND_1"/>
    <property type="match status" value="1"/>
</dbReference>
<evidence type="ECO:0000313" key="15">
    <source>
        <dbReference type="EMBL" id="CEM17824.1"/>
    </source>
</evidence>
<keyword evidence="3" id="KW-0479">Metal-binding</keyword>
<dbReference type="FunFam" id="1.25.40.10:FF:000020">
    <property type="entry name" value="Stress-induced phosphoprotein 1"/>
    <property type="match status" value="1"/>
</dbReference>
<dbReference type="PANTHER" id="PTHR22904:SF523">
    <property type="entry name" value="STRESS-INDUCED-PHOSPHOPROTEIN 1"/>
    <property type="match status" value="1"/>
</dbReference>
<organism evidence="15 16">
    <name type="scientific">Vitrella brassicaformis (strain CCMP3155)</name>
    <dbReference type="NCBI Taxonomy" id="1169540"/>
    <lineage>
        <taxon>Eukaryota</taxon>
        <taxon>Sar</taxon>
        <taxon>Alveolata</taxon>
        <taxon>Colpodellida</taxon>
        <taxon>Vitrellaceae</taxon>
        <taxon>Vitrella</taxon>
    </lineage>
</organism>
<dbReference type="InParanoid" id="A0A0G4FT72"/>
<evidence type="ECO:0000256" key="1">
    <source>
        <dbReference type="ARBA" id="ARBA00004496"/>
    </source>
</evidence>
<feature type="repeat" description="TPR" evidence="13">
    <location>
        <begin position="82"/>
        <end position="115"/>
    </location>
</feature>
<evidence type="ECO:0000256" key="5">
    <source>
        <dbReference type="ARBA" id="ARBA00022771"/>
    </source>
</evidence>
<keyword evidence="16" id="KW-1185">Reference proteome</keyword>
<evidence type="ECO:0000256" key="13">
    <source>
        <dbReference type="PROSITE-ProRule" id="PRU00339"/>
    </source>
</evidence>
<comment type="subcellular location">
    <subcellularLocation>
        <location evidence="1">Cytoplasm</location>
    </subcellularLocation>
</comment>
<dbReference type="EMBL" id="CDMY01000497">
    <property type="protein sequence ID" value="CEM17824.1"/>
    <property type="molecule type" value="Genomic_DNA"/>
</dbReference>
<evidence type="ECO:0000256" key="4">
    <source>
        <dbReference type="ARBA" id="ARBA00022737"/>
    </source>
</evidence>
<dbReference type="InterPro" id="IPR013105">
    <property type="entry name" value="TPR_2"/>
</dbReference>
<dbReference type="PANTHER" id="PTHR22904">
    <property type="entry name" value="TPR REPEAT CONTAINING PROTEIN"/>
    <property type="match status" value="1"/>
</dbReference>
<dbReference type="GO" id="GO:0008270">
    <property type="term" value="F:zinc ion binding"/>
    <property type="evidence" value="ECO:0007669"/>
    <property type="project" value="UniProtKB-KW"/>
</dbReference>
<accession>A0A0G4FT72</accession>
<sequence length="656" mass="72534">MTRNICALHWLKILPTPSAQEISADLLSVRAPSAAAQGFVASCAAFEVESIPRDETRQARRARLGMEGLGVHSHGTMDKSKAADAKSRGNAAFQRQDYTLAAECYTEAISHDPTDSVLYSNRSAAYASLNEFTKALQDADKCVQLKGDWAKGHGRRGFALFHLGRLLEAHLAYNKALQIEPGNASLQERLHSVMCAGSLTQCFSSPREFLRYAQMACESGSVENIGSTIRRSADLRDRITNSLGGSIFQAAHADYLKLRCVACGKIAHKMAVCNGCNLARYCSSECQRTDWRARHKDDCKTATEYLTADWSQVQHSPAGVMYVMGWMGRPTFEETVVLSQKAIIKEMVKAGERIIFTSIWVRDLNQTRYCTMYVTCSTAAPSRPLCASEFTPHPDGKSVASYKYFSLTPVGPRGAAPRWRATTAPVSESLAAMEVMCRTLNEAFKTILVESDFTLVPEVSIGCRIELPAGARFWRKITCEASGFNGAAHCWWHFNPIIISVSKEALMRASRAVCGRRLEQLKVAADVFERTFLDRRGSNYLSRDMWGRHFKAVMDTQVAKAAIAGYCQANKGVRDRHVKSQLVKEALAFTDVFRMHSIEYAEDVQRRARGAVTQSEVLDDYTQAEVDGAKAELAALEPQYPPDIKAIIDAPAPQAS</sequence>
<dbReference type="VEuPathDB" id="CryptoDB:Vbra_16137"/>
<dbReference type="SUPFAM" id="SSF144232">
    <property type="entry name" value="HIT/MYND zinc finger-like"/>
    <property type="match status" value="1"/>
</dbReference>
<dbReference type="PhylomeDB" id="A0A0G4FT72"/>
<dbReference type="SUPFAM" id="SSF48452">
    <property type="entry name" value="TPR-like"/>
    <property type="match status" value="1"/>
</dbReference>
<dbReference type="AlphaFoldDB" id="A0A0G4FT72"/>
<keyword evidence="4" id="KW-0677">Repeat</keyword>
<evidence type="ECO:0000313" key="16">
    <source>
        <dbReference type="Proteomes" id="UP000041254"/>
    </source>
</evidence>
<evidence type="ECO:0000256" key="9">
    <source>
        <dbReference type="ARBA" id="ARBA00066016"/>
    </source>
</evidence>
<dbReference type="OrthoDB" id="245563at2759"/>